<name>A0A6J2VDJ3_CHACN</name>
<dbReference type="Proteomes" id="UP000504632">
    <property type="component" value="Chromosome 5"/>
</dbReference>
<protein>
    <submittedName>
        <fullName evidence="3">Uncharacterized protein LOC115811276</fullName>
    </submittedName>
</protein>
<gene>
    <name evidence="3" type="primary">LOC115811276</name>
</gene>
<dbReference type="AlphaFoldDB" id="A0A6J2VDJ3"/>
<organism evidence="2 3">
    <name type="scientific">Chanos chanos</name>
    <name type="common">Milkfish</name>
    <name type="synonym">Mugil chanos</name>
    <dbReference type="NCBI Taxonomy" id="29144"/>
    <lineage>
        <taxon>Eukaryota</taxon>
        <taxon>Metazoa</taxon>
        <taxon>Chordata</taxon>
        <taxon>Craniata</taxon>
        <taxon>Vertebrata</taxon>
        <taxon>Euteleostomi</taxon>
        <taxon>Actinopterygii</taxon>
        <taxon>Neopterygii</taxon>
        <taxon>Teleostei</taxon>
        <taxon>Ostariophysi</taxon>
        <taxon>Gonorynchiformes</taxon>
        <taxon>Chanidae</taxon>
        <taxon>Chanos</taxon>
    </lineage>
</organism>
<dbReference type="GeneID" id="115811276"/>
<reference evidence="3" key="1">
    <citation type="submission" date="2025-08" db="UniProtKB">
        <authorList>
            <consortium name="RefSeq"/>
        </authorList>
    </citation>
    <scope>IDENTIFICATION</scope>
</reference>
<dbReference type="InterPro" id="IPR016197">
    <property type="entry name" value="Chromo-like_dom_sf"/>
</dbReference>
<evidence type="ECO:0000313" key="2">
    <source>
        <dbReference type="Proteomes" id="UP000504632"/>
    </source>
</evidence>
<proteinExistence type="predicted"/>
<keyword evidence="2" id="KW-1185">Reference proteome</keyword>
<dbReference type="SUPFAM" id="SSF54160">
    <property type="entry name" value="Chromo domain-like"/>
    <property type="match status" value="1"/>
</dbReference>
<evidence type="ECO:0000256" key="1">
    <source>
        <dbReference type="SAM" id="MobiDB-lite"/>
    </source>
</evidence>
<sequence>MNISDPPPPPPLTPGITGGSEAFTARCVWRVRRRGRGLQYLVDWEGYGPEESVLVGVSAKMKKLKLKFILLTLLLQLVFSVKAGPSVEVWWKLSDCVFDTMERVKGKWKKFNYLDGREGWKPLEKDEIIKVITGLHHNCKWWDPFMNNCEHIATLVRYGKKSFEQPGAKASCVTKFKWKPTFTHQAERINPKPKRVWQDPSSLRHKRLHDQAVAGA</sequence>
<dbReference type="OrthoDB" id="421951at2759"/>
<accession>A0A6J2VDJ3</accession>
<feature type="region of interest" description="Disordered" evidence="1">
    <location>
        <begin position="190"/>
        <end position="216"/>
    </location>
</feature>
<dbReference type="InParanoid" id="A0A6J2VDJ3"/>
<dbReference type="Gene3D" id="3.90.1720.10">
    <property type="entry name" value="endopeptidase domain like (from Nostoc punctiforme)"/>
    <property type="match status" value="1"/>
</dbReference>
<dbReference type="RefSeq" id="XP_030629281.1">
    <property type="nucleotide sequence ID" value="XM_030773421.1"/>
</dbReference>
<evidence type="ECO:0000313" key="3">
    <source>
        <dbReference type="RefSeq" id="XP_030629281.1"/>
    </source>
</evidence>